<name>A0A4D7JLQ1_9BACT</name>
<evidence type="ECO:0000256" key="1">
    <source>
        <dbReference type="ARBA" id="ARBA00008791"/>
    </source>
</evidence>
<feature type="domain" description="UspA" evidence="2">
    <location>
        <begin position="131"/>
        <end position="270"/>
    </location>
</feature>
<dbReference type="PANTHER" id="PTHR46268">
    <property type="entry name" value="STRESS RESPONSE PROTEIN NHAX"/>
    <property type="match status" value="1"/>
</dbReference>
<dbReference type="SUPFAM" id="SSF52402">
    <property type="entry name" value="Adenine nucleotide alpha hydrolases-like"/>
    <property type="match status" value="2"/>
</dbReference>
<protein>
    <recommendedName>
        <fullName evidence="2">UspA domain-containing protein</fullName>
    </recommendedName>
</protein>
<dbReference type="CDD" id="cd00293">
    <property type="entry name" value="USP-like"/>
    <property type="match status" value="2"/>
</dbReference>
<dbReference type="InterPro" id="IPR006015">
    <property type="entry name" value="Universal_stress_UspA"/>
</dbReference>
<dbReference type="Gene3D" id="3.40.50.620">
    <property type="entry name" value="HUPs"/>
    <property type="match status" value="2"/>
</dbReference>
<keyword evidence="4" id="KW-1185">Reference proteome</keyword>
<dbReference type="Pfam" id="PF00582">
    <property type="entry name" value="Usp"/>
    <property type="match status" value="2"/>
</dbReference>
<gene>
    <name evidence="3" type="ORF">DCC35_18180</name>
</gene>
<dbReference type="EMBL" id="CP028923">
    <property type="protein sequence ID" value="QCK16521.1"/>
    <property type="molecule type" value="Genomic_DNA"/>
</dbReference>
<dbReference type="InterPro" id="IPR014729">
    <property type="entry name" value="Rossmann-like_a/b/a_fold"/>
</dbReference>
<dbReference type="PRINTS" id="PR01438">
    <property type="entry name" value="UNVRSLSTRESS"/>
</dbReference>
<dbReference type="Proteomes" id="UP000298616">
    <property type="component" value="Chromosome"/>
</dbReference>
<dbReference type="PANTHER" id="PTHR46268:SF6">
    <property type="entry name" value="UNIVERSAL STRESS PROTEIN UP12"/>
    <property type="match status" value="1"/>
</dbReference>
<evidence type="ECO:0000313" key="4">
    <source>
        <dbReference type="Proteomes" id="UP000298616"/>
    </source>
</evidence>
<sequence length="285" mass="32203">MKNILVGLDLTSTDDSILSFLDENQDILLNNKIYFIHVTEKVDSGKREEIEQKLSESIEGYVPKDKLDYDLRVVEGDPGDEILKWSLEKKSDLMIIGHKKKDDHQVKPHKLVEKAACSIALIPERDHYKLNKVAVAVDFSDKSYQALKEAEEIATSANAKFIGIHTYEVPSGYHYSGKDHKEFSKEMEENAREDAEKFLKGSGIKDIEMVYIYEEGDDSSKTIAEYIKENEIDLFVTGSKGRTDAASIIKGSVAKDIIKSIDKIPTVIVKDEDNKMDLLDALKEI</sequence>
<accession>A0A4D7JLQ1</accession>
<proteinExistence type="inferred from homology"/>
<dbReference type="OrthoDB" id="1522996at2"/>
<organism evidence="3 4">
    <name type="scientific">Mangrovivirga cuniculi</name>
    <dbReference type="NCBI Taxonomy" id="2715131"/>
    <lineage>
        <taxon>Bacteria</taxon>
        <taxon>Pseudomonadati</taxon>
        <taxon>Bacteroidota</taxon>
        <taxon>Cytophagia</taxon>
        <taxon>Cytophagales</taxon>
        <taxon>Mangrovivirgaceae</taxon>
        <taxon>Mangrovivirga</taxon>
    </lineage>
</organism>
<dbReference type="KEGG" id="fpf:DCC35_18180"/>
<dbReference type="InterPro" id="IPR006016">
    <property type="entry name" value="UspA"/>
</dbReference>
<reference evidence="3 4" key="1">
    <citation type="submission" date="2018-04" db="EMBL/GenBank/DDBJ databases">
        <title>Complete genome uncultured novel isolate.</title>
        <authorList>
            <person name="Merlino G."/>
        </authorList>
    </citation>
    <scope>NUCLEOTIDE SEQUENCE [LARGE SCALE GENOMIC DNA]</scope>
    <source>
        <strain evidence="4">R1DC9</strain>
    </source>
</reference>
<comment type="similarity">
    <text evidence="1">Belongs to the universal stress protein A family.</text>
</comment>
<feature type="domain" description="UspA" evidence="2">
    <location>
        <begin position="1"/>
        <end position="102"/>
    </location>
</feature>
<dbReference type="RefSeq" id="WP_137092111.1">
    <property type="nucleotide sequence ID" value="NZ_CP028923.1"/>
</dbReference>
<evidence type="ECO:0000313" key="3">
    <source>
        <dbReference type="EMBL" id="QCK16521.1"/>
    </source>
</evidence>
<evidence type="ECO:0000259" key="2">
    <source>
        <dbReference type="Pfam" id="PF00582"/>
    </source>
</evidence>
<dbReference type="AlphaFoldDB" id="A0A4D7JLQ1"/>